<feature type="region of interest" description="Disordered" evidence="4">
    <location>
        <begin position="93"/>
        <end position="119"/>
    </location>
</feature>
<evidence type="ECO:0000256" key="1">
    <source>
        <dbReference type="ARBA" id="ARBA00005234"/>
    </source>
</evidence>
<gene>
    <name evidence="6" type="ORF">RJT34_16101</name>
</gene>
<dbReference type="PANTHER" id="PTHR33018">
    <property type="entry name" value="OS10G0338966 PROTEIN-RELATED"/>
    <property type="match status" value="1"/>
</dbReference>
<comment type="similarity">
    <text evidence="1">Belongs to the peptidase C48 family.</text>
</comment>
<evidence type="ECO:0000256" key="4">
    <source>
        <dbReference type="SAM" id="MobiDB-lite"/>
    </source>
</evidence>
<feature type="compositionally biased region" description="Polar residues" evidence="4">
    <location>
        <begin position="1"/>
        <end position="20"/>
    </location>
</feature>
<evidence type="ECO:0000256" key="3">
    <source>
        <dbReference type="ARBA" id="ARBA00022801"/>
    </source>
</evidence>
<dbReference type="PANTHER" id="PTHR33018:SF31">
    <property type="entry name" value="TRANSPOSASE, PTTA_EN_SPM, PLANT"/>
    <property type="match status" value="1"/>
</dbReference>
<sequence>MTSKGSQEPTHQNMYMTSEGNMEEGSQEPTQQRRKVRRITRKGSQESTHLNMYMTSEGNMGEGSQEPTHPRKKVCGMTRKGSQELTHQNTFMASEGNTEKGSQEPTHRRNKVRGMTGKGLQEPTHQLKKVRGMTRMPEVTIAREQGRKFKVNWNSRGEAIEPGKKRFKAYIGVVARQTVPISHDNWKFVPGHLKDEIWDEIQKCFEVDQGHKSYVLRTAGRILRNFRSTVRNKNVDEEGNLVSEPPKNIERLITVANHWDDFCNHSNTEQFKEESKSNRKSAKSMKNRYRRSQRGYAQLEQDLLQYTTTSATFVPRHTLWKEARVRKEGGLDESAQRVVDEFEAVAKTLSQEETQRVARDDILARVLGPQEHPGQVRCAGFGVTKRKVFGPSQSGPSKQDVQIQNLTQWMTHLTQLMAQYTGSQIVPPPWMCVPNETSSQDGHPSTSLQPDHRVSVPLCNNPRSGKGGFSPVDSSEMLEVSPPSTSKGKGDDTSKSLTSAGINDVECALEFEDFTGQKGVTGMHILKLYISNNQPNQELEIHMPVEHWGKEFTDRIGKENITEVIGHKWLSVSSLCLYIKYLCETYLFDHNKASRFSFISPFELRDANPHQHVCNMMIKQHGQDHLLLAPINVDQRWVLVAINTSDQRLYYFNPLRCRLKDEKSLKNMFNKAIINYQSHSGISGERVNKLASQWDTVQCSKQKNKIDSGYYIGLFIKEVLQYGQTKIPRDVKIFSFHESRILEFQKEWSAYLYHRFLFNSIM</sequence>
<keyword evidence="2" id="KW-0645">Protease</keyword>
<proteinExistence type="inferred from homology"/>
<feature type="region of interest" description="Disordered" evidence="4">
    <location>
        <begin position="431"/>
        <end position="497"/>
    </location>
</feature>
<keyword evidence="7" id="KW-1185">Reference proteome</keyword>
<dbReference type="AlphaFoldDB" id="A0AAN9PC11"/>
<dbReference type="Proteomes" id="UP001359559">
    <property type="component" value="Unassembled WGS sequence"/>
</dbReference>
<dbReference type="Pfam" id="PF02902">
    <property type="entry name" value="Peptidase_C48"/>
    <property type="match status" value="1"/>
</dbReference>
<organism evidence="6 7">
    <name type="scientific">Clitoria ternatea</name>
    <name type="common">Butterfly pea</name>
    <dbReference type="NCBI Taxonomy" id="43366"/>
    <lineage>
        <taxon>Eukaryota</taxon>
        <taxon>Viridiplantae</taxon>
        <taxon>Streptophyta</taxon>
        <taxon>Embryophyta</taxon>
        <taxon>Tracheophyta</taxon>
        <taxon>Spermatophyta</taxon>
        <taxon>Magnoliopsida</taxon>
        <taxon>eudicotyledons</taxon>
        <taxon>Gunneridae</taxon>
        <taxon>Pentapetalae</taxon>
        <taxon>rosids</taxon>
        <taxon>fabids</taxon>
        <taxon>Fabales</taxon>
        <taxon>Fabaceae</taxon>
        <taxon>Papilionoideae</taxon>
        <taxon>50 kb inversion clade</taxon>
        <taxon>NPAAA clade</taxon>
        <taxon>indigoferoid/millettioid clade</taxon>
        <taxon>Phaseoleae</taxon>
        <taxon>Clitoria</taxon>
    </lineage>
</organism>
<dbReference type="PROSITE" id="PS50600">
    <property type="entry name" value="ULP_PROTEASE"/>
    <property type="match status" value="1"/>
</dbReference>
<evidence type="ECO:0000259" key="5">
    <source>
        <dbReference type="PROSITE" id="PS50600"/>
    </source>
</evidence>
<feature type="region of interest" description="Disordered" evidence="4">
    <location>
        <begin position="1"/>
        <end position="48"/>
    </location>
</feature>
<dbReference type="Gene3D" id="3.40.395.10">
    <property type="entry name" value="Adenoviral Proteinase, Chain A"/>
    <property type="match status" value="1"/>
</dbReference>
<feature type="compositionally biased region" description="Polar residues" evidence="4">
    <location>
        <begin position="435"/>
        <end position="449"/>
    </location>
</feature>
<feature type="compositionally biased region" description="Basic and acidic residues" evidence="4">
    <location>
        <begin position="97"/>
        <end position="107"/>
    </location>
</feature>
<feature type="compositionally biased region" description="Basic residues" evidence="4">
    <location>
        <begin position="278"/>
        <end position="291"/>
    </location>
</feature>
<protein>
    <recommendedName>
        <fullName evidence="5">Ubiquitin-like protease family profile domain-containing protein</fullName>
    </recommendedName>
</protein>
<feature type="domain" description="Ubiquitin-like protease family profile" evidence="5">
    <location>
        <begin position="554"/>
        <end position="719"/>
    </location>
</feature>
<feature type="region of interest" description="Disordered" evidence="4">
    <location>
        <begin position="270"/>
        <end position="291"/>
    </location>
</feature>
<dbReference type="GO" id="GO:0008234">
    <property type="term" value="F:cysteine-type peptidase activity"/>
    <property type="evidence" value="ECO:0007669"/>
    <property type="project" value="InterPro"/>
</dbReference>
<dbReference type="SUPFAM" id="SSF54001">
    <property type="entry name" value="Cysteine proteinases"/>
    <property type="match status" value="1"/>
</dbReference>
<evidence type="ECO:0000313" key="7">
    <source>
        <dbReference type="Proteomes" id="UP001359559"/>
    </source>
</evidence>
<comment type="caution">
    <text evidence="6">The sequence shown here is derived from an EMBL/GenBank/DDBJ whole genome shotgun (WGS) entry which is preliminary data.</text>
</comment>
<evidence type="ECO:0000256" key="2">
    <source>
        <dbReference type="ARBA" id="ARBA00022670"/>
    </source>
</evidence>
<dbReference type="InterPro" id="IPR003653">
    <property type="entry name" value="Peptidase_C48_C"/>
</dbReference>
<dbReference type="Pfam" id="PF03004">
    <property type="entry name" value="Transposase_24"/>
    <property type="match status" value="1"/>
</dbReference>
<dbReference type="InterPro" id="IPR038765">
    <property type="entry name" value="Papain-like_cys_pep_sf"/>
</dbReference>
<dbReference type="InterPro" id="IPR004252">
    <property type="entry name" value="Probable_transposase_24"/>
</dbReference>
<dbReference type="EMBL" id="JAYKXN010000004">
    <property type="protein sequence ID" value="KAK7293238.1"/>
    <property type="molecule type" value="Genomic_DNA"/>
</dbReference>
<evidence type="ECO:0000313" key="6">
    <source>
        <dbReference type="EMBL" id="KAK7293238.1"/>
    </source>
</evidence>
<feature type="compositionally biased region" description="Basic residues" evidence="4">
    <location>
        <begin position="32"/>
        <end position="41"/>
    </location>
</feature>
<accession>A0AAN9PC11</accession>
<keyword evidence="3" id="KW-0378">Hydrolase</keyword>
<reference evidence="6 7" key="1">
    <citation type="submission" date="2024-01" db="EMBL/GenBank/DDBJ databases">
        <title>The genomes of 5 underutilized Papilionoideae crops provide insights into root nodulation and disease resistance.</title>
        <authorList>
            <person name="Yuan L."/>
        </authorList>
    </citation>
    <scope>NUCLEOTIDE SEQUENCE [LARGE SCALE GENOMIC DNA]</scope>
    <source>
        <strain evidence="6">LY-2023</strain>
        <tissue evidence="6">Leaf</tissue>
    </source>
</reference>
<dbReference type="GO" id="GO:0006508">
    <property type="term" value="P:proteolysis"/>
    <property type="evidence" value="ECO:0007669"/>
    <property type="project" value="UniProtKB-KW"/>
</dbReference>
<name>A0AAN9PC11_CLITE</name>